<dbReference type="InterPro" id="IPR012337">
    <property type="entry name" value="RNaseH-like_sf"/>
</dbReference>
<dbReference type="SUPFAM" id="SSF53098">
    <property type="entry name" value="Ribonuclease H-like"/>
    <property type="match status" value="1"/>
</dbReference>
<keyword evidence="3" id="KW-0378">Hydrolase</keyword>
<reference evidence="6 7" key="1">
    <citation type="submission" date="2017-08" db="EMBL/GenBank/DDBJ databases">
        <title>Infants hospitalized years apart are colonized by the same room-sourced microbial strains.</title>
        <authorList>
            <person name="Brooks B."/>
            <person name="Olm M.R."/>
            <person name="Firek B.A."/>
            <person name="Baker R."/>
            <person name="Thomas B.C."/>
            <person name="Morowitz M.J."/>
            <person name="Banfield J.F."/>
        </authorList>
    </citation>
    <scope>NUCLEOTIDE SEQUENCE [LARGE SCALE GENOMIC DNA]</scope>
    <source>
        <strain evidence="6">S2_003_000_R2_14</strain>
    </source>
</reference>
<keyword evidence="2" id="KW-0540">Nuclease</keyword>
<evidence type="ECO:0000256" key="1">
    <source>
        <dbReference type="ARBA" id="ARBA00009921"/>
    </source>
</evidence>
<dbReference type="SMART" id="SM00479">
    <property type="entry name" value="EXOIII"/>
    <property type="match status" value="1"/>
</dbReference>
<dbReference type="InterPro" id="IPR013520">
    <property type="entry name" value="Ribonucl_H"/>
</dbReference>
<dbReference type="InterPro" id="IPR022894">
    <property type="entry name" value="Oligoribonuclease"/>
</dbReference>
<evidence type="ECO:0000313" key="7">
    <source>
        <dbReference type="Proteomes" id="UP000249061"/>
    </source>
</evidence>
<dbReference type="GO" id="GO:0006259">
    <property type="term" value="P:DNA metabolic process"/>
    <property type="evidence" value="ECO:0007669"/>
    <property type="project" value="UniProtKB-ARBA"/>
</dbReference>
<dbReference type="CDD" id="cd06135">
    <property type="entry name" value="Orn"/>
    <property type="match status" value="1"/>
</dbReference>
<evidence type="ECO:0000256" key="2">
    <source>
        <dbReference type="ARBA" id="ARBA00022722"/>
    </source>
</evidence>
<protein>
    <submittedName>
        <fullName evidence="6">Oligoribonuclease</fullName>
    </submittedName>
</protein>
<evidence type="ECO:0000313" key="6">
    <source>
        <dbReference type="EMBL" id="PZR04864.1"/>
    </source>
</evidence>
<comment type="similarity">
    <text evidence="1">Belongs to the oligoribonuclease family.</text>
</comment>
<dbReference type="EMBL" id="QFQP01000051">
    <property type="protein sequence ID" value="PZR04864.1"/>
    <property type="molecule type" value="Genomic_DNA"/>
</dbReference>
<sequence length="183" mass="20873">MTAETRFVWCDLEMTGLDTGTNTIIEMGLIITDGQLKPVAEWEAAIWQPEESLNRMEPFVKDMHTRNGLLERVRKSDISLRVAEREATKLLLQHCDYGEGILCGNSIHTDRAFINRYMPGFDRALHYRMVDVSSLKILTRAWYPSAPGRSKVDAAHTVLSDLRASIGELAYYQQTFFKKSSEV</sequence>
<evidence type="ECO:0000259" key="5">
    <source>
        <dbReference type="SMART" id="SM00479"/>
    </source>
</evidence>
<comment type="caution">
    <text evidence="6">The sequence shown here is derived from an EMBL/GenBank/DDBJ whole genome shotgun (WGS) entry which is preliminary data.</text>
</comment>
<feature type="domain" description="Exonuclease" evidence="5">
    <location>
        <begin position="6"/>
        <end position="178"/>
    </location>
</feature>
<dbReference type="AlphaFoldDB" id="A0A2W5UNI6"/>
<dbReference type="InterPro" id="IPR036397">
    <property type="entry name" value="RNaseH_sf"/>
</dbReference>
<keyword evidence="4" id="KW-0269">Exonuclease</keyword>
<dbReference type="Gene3D" id="3.30.420.10">
    <property type="entry name" value="Ribonuclease H-like superfamily/Ribonuclease H"/>
    <property type="match status" value="1"/>
</dbReference>
<organism evidence="6 7">
    <name type="scientific">Archangium gephyra</name>
    <dbReference type="NCBI Taxonomy" id="48"/>
    <lineage>
        <taxon>Bacteria</taxon>
        <taxon>Pseudomonadati</taxon>
        <taxon>Myxococcota</taxon>
        <taxon>Myxococcia</taxon>
        <taxon>Myxococcales</taxon>
        <taxon>Cystobacterineae</taxon>
        <taxon>Archangiaceae</taxon>
        <taxon>Archangium</taxon>
    </lineage>
</organism>
<evidence type="ECO:0000256" key="3">
    <source>
        <dbReference type="ARBA" id="ARBA00022801"/>
    </source>
</evidence>
<accession>A0A2W5UNI6</accession>
<dbReference type="NCBIfam" id="NF003765">
    <property type="entry name" value="PRK05359.1"/>
    <property type="match status" value="1"/>
</dbReference>
<proteinExistence type="inferred from homology"/>
<evidence type="ECO:0000256" key="4">
    <source>
        <dbReference type="ARBA" id="ARBA00022839"/>
    </source>
</evidence>
<dbReference type="GO" id="GO:0003676">
    <property type="term" value="F:nucleic acid binding"/>
    <property type="evidence" value="ECO:0007669"/>
    <property type="project" value="InterPro"/>
</dbReference>
<dbReference type="GO" id="GO:0000175">
    <property type="term" value="F:3'-5'-RNA exonuclease activity"/>
    <property type="evidence" value="ECO:0007669"/>
    <property type="project" value="InterPro"/>
</dbReference>
<name>A0A2W5UNI6_9BACT</name>
<dbReference type="PANTHER" id="PTHR11046:SF0">
    <property type="entry name" value="OLIGORIBONUCLEASE, MITOCHONDRIAL"/>
    <property type="match status" value="1"/>
</dbReference>
<dbReference type="Pfam" id="PF00929">
    <property type="entry name" value="RNase_T"/>
    <property type="match status" value="1"/>
</dbReference>
<gene>
    <name evidence="6" type="ORF">DI536_33500</name>
</gene>
<dbReference type="PANTHER" id="PTHR11046">
    <property type="entry name" value="OLIGORIBONUCLEASE, MITOCHONDRIAL"/>
    <property type="match status" value="1"/>
</dbReference>
<dbReference type="Proteomes" id="UP000249061">
    <property type="component" value="Unassembled WGS sequence"/>
</dbReference>